<dbReference type="Pfam" id="PF24173">
    <property type="entry name" value="TPR_TTI1_N"/>
    <property type="match status" value="3"/>
</dbReference>
<dbReference type="InterPro" id="IPR052587">
    <property type="entry name" value="TELO2-interacting_protein_1"/>
</dbReference>
<dbReference type="Pfam" id="PF24181">
    <property type="entry name" value="TPR_TTI1_C"/>
    <property type="match status" value="1"/>
</dbReference>
<feature type="domain" description="TTI1 C-terminal TPR" evidence="3">
    <location>
        <begin position="1029"/>
        <end position="1292"/>
    </location>
</feature>
<keyword evidence="5" id="KW-1185">Reference proteome</keyword>
<organism evidence="4 5">
    <name type="scientific">Sphagnum troendelagicum</name>
    <dbReference type="NCBI Taxonomy" id="128251"/>
    <lineage>
        <taxon>Eukaryota</taxon>
        <taxon>Viridiplantae</taxon>
        <taxon>Streptophyta</taxon>
        <taxon>Embryophyta</taxon>
        <taxon>Bryophyta</taxon>
        <taxon>Sphagnophytina</taxon>
        <taxon>Sphagnopsida</taxon>
        <taxon>Sphagnales</taxon>
        <taxon>Sphagnaceae</taxon>
        <taxon>Sphagnum</taxon>
    </lineage>
</organism>
<feature type="domain" description="TTI1 N-terminal TPR" evidence="2">
    <location>
        <begin position="212"/>
        <end position="330"/>
    </location>
</feature>
<evidence type="ECO:0000313" key="5">
    <source>
        <dbReference type="Proteomes" id="UP001497512"/>
    </source>
</evidence>
<accession>A0ABP0UTM0</accession>
<dbReference type="InterPro" id="IPR049362">
    <property type="entry name" value="TTI1_rpt"/>
</dbReference>
<dbReference type="InterPro" id="IPR057567">
    <property type="entry name" value="TPR_TTI1_C"/>
</dbReference>
<dbReference type="Proteomes" id="UP001497512">
    <property type="component" value="Chromosome 6"/>
</dbReference>
<reference evidence="4" key="1">
    <citation type="submission" date="2024-02" db="EMBL/GenBank/DDBJ databases">
        <authorList>
            <consortium name="ELIXIR-Norway"/>
            <consortium name="Elixir Norway"/>
        </authorList>
    </citation>
    <scope>NUCLEOTIDE SEQUENCE</scope>
</reference>
<name>A0ABP0UTM0_9BRYO</name>
<evidence type="ECO:0000313" key="4">
    <source>
        <dbReference type="EMBL" id="CAK9229768.1"/>
    </source>
</evidence>
<dbReference type="Gene3D" id="1.25.10.10">
    <property type="entry name" value="Leucine-rich Repeat Variant"/>
    <property type="match status" value="1"/>
</dbReference>
<gene>
    <name evidence="4" type="ORF">CSSPTR1EN2_LOCUS19898</name>
</gene>
<dbReference type="SUPFAM" id="SSF48371">
    <property type="entry name" value="ARM repeat"/>
    <property type="match status" value="1"/>
</dbReference>
<dbReference type="InterPro" id="IPR016024">
    <property type="entry name" value="ARM-type_fold"/>
</dbReference>
<feature type="domain" description="TTI1 N-terminal TPR" evidence="2">
    <location>
        <begin position="413"/>
        <end position="486"/>
    </location>
</feature>
<dbReference type="InterPro" id="IPR011989">
    <property type="entry name" value="ARM-like"/>
</dbReference>
<feature type="domain" description="TTI1 N-terminal TPR" evidence="2">
    <location>
        <begin position="17"/>
        <end position="159"/>
    </location>
</feature>
<evidence type="ECO:0000259" key="2">
    <source>
        <dbReference type="Pfam" id="PF24173"/>
    </source>
</evidence>
<protein>
    <recommendedName>
        <fullName evidence="6">ARM repeat superfamily protein</fullName>
    </recommendedName>
</protein>
<evidence type="ECO:0000256" key="1">
    <source>
        <dbReference type="SAM" id="Coils"/>
    </source>
</evidence>
<dbReference type="EMBL" id="OZ019898">
    <property type="protein sequence ID" value="CAK9229768.1"/>
    <property type="molecule type" value="Genomic_DNA"/>
</dbReference>
<evidence type="ECO:0008006" key="6">
    <source>
        <dbReference type="Google" id="ProtNLM"/>
    </source>
</evidence>
<dbReference type="PANTHER" id="PTHR18460">
    <property type="entry name" value="TEL2 INTERACTING PROTEIN 1 TTI1 FAMILY MEMBER"/>
    <property type="match status" value="1"/>
</dbReference>
<proteinExistence type="predicted"/>
<sequence length="1360" mass="146848">MEVSEEEDRAEAAKHAFRELRPLCTQLLELVARKPDDCASVLESLAQVLRNEPSIGLQACLDYILFPLTLLLDAAIACRARTDDEREHGHPWLGDKVAEHLLICLNILLDGCPCKTVPQMTMLLRKLTAGAVLSPAEASEEFRHGVVNCLRALLGALAPCHTLSCSCKYVSPSPFDILRQNPVALYEGLKNDEEDLMDDEAAILEECPLGFLHSQDMAAAVGHLLSLLLQIAEKEAAKGSTGSGKLRKDALSALRTLLLKVGTADALAFFLPGVASGLTKAVRSAMMTSWRPLASGAAYKTVGAAGSTGALEEAVRGLTELLVLVLADSRNLACLPELSDVGGETLKVESALEALQGQAQQLQENIKRLEDSGRAERSGSLEVQGGEFGAITMLGPVVGSKRVIPEDETARFSLRLERNQSWLEQTTQRVESLLSESLPLLCAHPAPAVRLAVVETAAALLFSCGSTLENCTNLLLECLLALACDEWQHVASAAHAHISLLLSVATKEVPDTQHSTSEEKKVSDIRLLDRLPQAVFAGNETMSVLHARRLAAALYFVGPHAVCSSLLDTPEAYTGFVAIMTQCLSFQSAFTGSISLSSLATALRSTPLLASPELQGSTVNGQAQNAGIKVQQQSKDPDHKMEDVAASEQLPRMPPWLAPSATRLYVTLACIIRLVGRSAVSDSHGGSSLMGLVECLLETLQQTATELDRQGDLTTSVNISNGELQRNSAASVCVLNELMYGASGVWTNKLPGLFGGIYSGMASQHEQWQHHNGREVTACISECVGDILHDYLMPEIWELPVDSGSGLFRDSYGNDMQLLHVLQDNAMLQQVLVEGVGIFGMALGKSFEDEGFLALTLYALLEKLGSTNQSVNKAADIALRVICFHCGYQSVRELVVHNADYVVDSLCRQLRHLELHPQAPSFLAAILRHTGAAPDLLPLLKEPMQGIVLELEIPARRNHPAYTVPLLQALREIAKAARLEGAAMLSEVSKVAVSLKSSLQGTAIDKGLKTMENVIDSEIADVDGMITQVQDTERRQNSVAAVATSCLHASAPLLASRDSHTCLLVLDTIEDGVAGLADIEAAFPHLQAQRSALEEFLKRCGDGHGDAEEIQPFGSRDDESVRNNILLPSMNRIWPHLVSCLRQSQPSVIERALAVIASATANCGGHFFSRRMEKDALPLLLKLLREGPLIHAVHTSDMLRPKTSSELMLLRRQGRDYGESGTSLAVVLRVQEAVLKCISAIAGGQKSAAAMDTVYKPLVALVVGLACKQQVLFPAAADALFALSHMDADLVWLLVADLAYGGEHKHRESPGEEFPGFDQVFPVLSSPKDALWVQYSRFDADASVERKAAWELLAKLEQYI</sequence>
<dbReference type="InterPro" id="IPR057566">
    <property type="entry name" value="TPR_TTI1_N"/>
</dbReference>
<keyword evidence="1" id="KW-0175">Coiled coil</keyword>
<evidence type="ECO:0000259" key="3">
    <source>
        <dbReference type="Pfam" id="PF24181"/>
    </source>
</evidence>
<feature type="coiled-coil region" evidence="1">
    <location>
        <begin position="345"/>
        <end position="372"/>
    </location>
</feature>
<dbReference type="PANTHER" id="PTHR18460:SF3">
    <property type="entry name" value="TELO2-INTERACTING PROTEIN 1 HOMOLOG"/>
    <property type="match status" value="1"/>
</dbReference>
<dbReference type="Pfam" id="PF21547">
    <property type="entry name" value="TTI1"/>
    <property type="match status" value="1"/>
</dbReference>